<dbReference type="InterPro" id="IPR031107">
    <property type="entry name" value="Small_HSP"/>
</dbReference>
<organism evidence="5 6">
    <name type="scientific">Polystyrenella longa</name>
    <dbReference type="NCBI Taxonomy" id="2528007"/>
    <lineage>
        <taxon>Bacteria</taxon>
        <taxon>Pseudomonadati</taxon>
        <taxon>Planctomycetota</taxon>
        <taxon>Planctomycetia</taxon>
        <taxon>Planctomycetales</taxon>
        <taxon>Planctomycetaceae</taxon>
        <taxon>Polystyrenella</taxon>
    </lineage>
</organism>
<gene>
    <name evidence="5" type="primary">hspA_5</name>
    <name evidence="5" type="ORF">Pla110_46040</name>
</gene>
<dbReference type="PROSITE" id="PS01031">
    <property type="entry name" value="SHSP"/>
    <property type="match status" value="1"/>
</dbReference>
<dbReference type="InterPro" id="IPR008978">
    <property type="entry name" value="HSP20-like_chaperone"/>
</dbReference>
<evidence type="ECO:0000256" key="2">
    <source>
        <dbReference type="RuleBase" id="RU003616"/>
    </source>
</evidence>
<dbReference type="EMBL" id="CP036281">
    <property type="protein sequence ID" value="QDU82841.1"/>
    <property type="molecule type" value="Genomic_DNA"/>
</dbReference>
<feature type="compositionally biased region" description="Low complexity" evidence="3">
    <location>
        <begin position="17"/>
        <end position="28"/>
    </location>
</feature>
<dbReference type="RefSeq" id="WP_144999351.1">
    <property type="nucleotide sequence ID" value="NZ_CP036281.1"/>
</dbReference>
<evidence type="ECO:0000259" key="4">
    <source>
        <dbReference type="PROSITE" id="PS01031"/>
    </source>
</evidence>
<dbReference type="Proteomes" id="UP000317178">
    <property type="component" value="Chromosome"/>
</dbReference>
<evidence type="ECO:0000256" key="1">
    <source>
        <dbReference type="PROSITE-ProRule" id="PRU00285"/>
    </source>
</evidence>
<reference evidence="5 6" key="1">
    <citation type="submission" date="2019-02" db="EMBL/GenBank/DDBJ databases">
        <title>Deep-cultivation of Planctomycetes and their phenomic and genomic characterization uncovers novel biology.</title>
        <authorList>
            <person name="Wiegand S."/>
            <person name="Jogler M."/>
            <person name="Boedeker C."/>
            <person name="Pinto D."/>
            <person name="Vollmers J."/>
            <person name="Rivas-Marin E."/>
            <person name="Kohn T."/>
            <person name="Peeters S.H."/>
            <person name="Heuer A."/>
            <person name="Rast P."/>
            <person name="Oberbeckmann S."/>
            <person name="Bunk B."/>
            <person name="Jeske O."/>
            <person name="Meyerdierks A."/>
            <person name="Storesund J.E."/>
            <person name="Kallscheuer N."/>
            <person name="Luecker S."/>
            <person name="Lage O.M."/>
            <person name="Pohl T."/>
            <person name="Merkel B.J."/>
            <person name="Hornburger P."/>
            <person name="Mueller R.-W."/>
            <person name="Bruemmer F."/>
            <person name="Labrenz M."/>
            <person name="Spormann A.M."/>
            <person name="Op den Camp H."/>
            <person name="Overmann J."/>
            <person name="Amann R."/>
            <person name="Jetten M.S.M."/>
            <person name="Mascher T."/>
            <person name="Medema M.H."/>
            <person name="Devos D.P."/>
            <person name="Kaster A.-K."/>
            <person name="Ovreas L."/>
            <person name="Rohde M."/>
            <person name="Galperin M.Y."/>
            <person name="Jogler C."/>
        </authorList>
    </citation>
    <scope>NUCLEOTIDE SEQUENCE [LARGE SCALE GENOMIC DNA]</scope>
    <source>
        <strain evidence="5 6">Pla110</strain>
    </source>
</reference>
<feature type="region of interest" description="Disordered" evidence="3">
    <location>
        <begin position="1"/>
        <end position="32"/>
    </location>
</feature>
<feature type="domain" description="SHSP" evidence="4">
    <location>
        <begin position="27"/>
        <end position="135"/>
    </location>
</feature>
<dbReference type="AlphaFoldDB" id="A0A518CUD5"/>
<name>A0A518CUD5_9PLAN</name>
<dbReference type="Pfam" id="PF00011">
    <property type="entry name" value="HSP20"/>
    <property type="match status" value="1"/>
</dbReference>
<dbReference type="SUPFAM" id="SSF49764">
    <property type="entry name" value="HSP20-like chaperones"/>
    <property type="match status" value="1"/>
</dbReference>
<evidence type="ECO:0000313" key="6">
    <source>
        <dbReference type="Proteomes" id="UP000317178"/>
    </source>
</evidence>
<dbReference type="CDD" id="cd06464">
    <property type="entry name" value="ACD_sHsps-like"/>
    <property type="match status" value="1"/>
</dbReference>
<dbReference type="PANTHER" id="PTHR11527">
    <property type="entry name" value="HEAT-SHOCK PROTEIN 20 FAMILY MEMBER"/>
    <property type="match status" value="1"/>
</dbReference>
<protein>
    <submittedName>
        <fullName evidence="5">Spore protein SP21</fullName>
    </submittedName>
</protein>
<comment type="similarity">
    <text evidence="1 2">Belongs to the small heat shock protein (HSP20) family.</text>
</comment>
<dbReference type="OrthoDB" id="9792695at2"/>
<accession>A0A518CUD5</accession>
<feature type="compositionally biased region" description="Polar residues" evidence="3">
    <location>
        <begin position="1"/>
        <end position="10"/>
    </location>
</feature>
<evidence type="ECO:0000256" key="3">
    <source>
        <dbReference type="SAM" id="MobiDB-lite"/>
    </source>
</evidence>
<keyword evidence="6" id="KW-1185">Reference proteome</keyword>
<dbReference type="KEGG" id="plon:Pla110_46040"/>
<dbReference type="InterPro" id="IPR002068">
    <property type="entry name" value="A-crystallin/Hsp20_dom"/>
</dbReference>
<proteinExistence type="inferred from homology"/>
<sequence>MSTNTETQNCESKEPASQEQQSIQSNENTLVYSPDVDIAETETGIDLTFDMPGVDQDHLDISIDKDVLTVVGHAEVDQEEGYESLYREFGAGDYRRAFRLPEYVDSQNVDATVKQGILTIHLPKAKRQTVTVKAV</sequence>
<dbReference type="Gene3D" id="2.60.40.790">
    <property type="match status" value="1"/>
</dbReference>
<evidence type="ECO:0000313" key="5">
    <source>
        <dbReference type="EMBL" id="QDU82841.1"/>
    </source>
</evidence>